<dbReference type="AlphaFoldDB" id="H0UK84"/>
<dbReference type="NCBIfam" id="TIGR00247">
    <property type="entry name" value="endolytic transglycosylase MltG"/>
    <property type="match status" value="1"/>
</dbReference>
<dbReference type="PANTHER" id="PTHR30518">
    <property type="entry name" value="ENDOLYTIC MUREIN TRANSGLYCOSYLASE"/>
    <property type="match status" value="1"/>
</dbReference>
<evidence type="ECO:0000313" key="9">
    <source>
        <dbReference type="Proteomes" id="UP000003806"/>
    </source>
</evidence>
<dbReference type="EMBL" id="CM001376">
    <property type="protein sequence ID" value="EHM13093.1"/>
    <property type="molecule type" value="Genomic_DNA"/>
</dbReference>
<dbReference type="GO" id="GO:0009252">
    <property type="term" value="P:peptidoglycan biosynthetic process"/>
    <property type="evidence" value="ECO:0007669"/>
    <property type="project" value="UniProtKB-UniRule"/>
</dbReference>
<accession>H0UK84</accession>
<keyword evidence="4 7" id="KW-0472">Membrane</keyword>
<keyword evidence="2 7" id="KW-0812">Transmembrane</keyword>
<dbReference type="HOGENOM" id="CLU_025574_2_0_0"/>
<dbReference type="InterPro" id="IPR003770">
    <property type="entry name" value="MLTG-like"/>
</dbReference>
<evidence type="ECO:0000256" key="2">
    <source>
        <dbReference type="ARBA" id="ARBA00022692"/>
    </source>
</evidence>
<dbReference type="OrthoDB" id="9814591at2"/>
<evidence type="ECO:0000256" key="7">
    <source>
        <dbReference type="HAMAP-Rule" id="MF_02065"/>
    </source>
</evidence>
<keyword evidence="3 7" id="KW-1133">Transmembrane helix</keyword>
<proteinExistence type="inferred from homology"/>
<dbReference type="eggNOG" id="COG1559">
    <property type="taxonomic scope" value="Bacteria"/>
</dbReference>
<dbReference type="GO" id="GO:0008932">
    <property type="term" value="F:lytic endotransglycosylase activity"/>
    <property type="evidence" value="ECO:0007669"/>
    <property type="project" value="UniProtKB-UniRule"/>
</dbReference>
<evidence type="ECO:0000256" key="3">
    <source>
        <dbReference type="ARBA" id="ARBA00022989"/>
    </source>
</evidence>
<dbReference type="STRING" id="885272.JonanDRAFT_0707"/>
<dbReference type="Pfam" id="PF02618">
    <property type="entry name" value="YceG"/>
    <property type="match status" value="1"/>
</dbReference>
<keyword evidence="5 7" id="KW-0456">Lyase</keyword>
<dbReference type="Proteomes" id="UP000003806">
    <property type="component" value="Chromosome"/>
</dbReference>
<evidence type="ECO:0000313" key="8">
    <source>
        <dbReference type="EMBL" id="EHM13093.1"/>
    </source>
</evidence>
<protein>
    <recommendedName>
        <fullName evidence="7">Endolytic murein transglycosylase</fullName>
        <ecNumber evidence="7">4.2.2.29</ecNumber>
    </recommendedName>
    <alternativeName>
        <fullName evidence="7">Peptidoglycan lytic transglycosylase</fullName>
    </alternativeName>
    <alternativeName>
        <fullName evidence="7">Peptidoglycan polymerization terminase</fullName>
    </alternativeName>
</protein>
<gene>
    <name evidence="7" type="primary">mltG</name>
    <name evidence="8" type="ORF">JonanDRAFT_0707</name>
</gene>
<dbReference type="EC" id="4.2.2.29" evidence="7"/>
<feature type="site" description="Important for catalytic activity" evidence="7">
    <location>
        <position position="233"/>
    </location>
</feature>
<keyword evidence="9" id="KW-1185">Reference proteome</keyword>
<comment type="similarity">
    <text evidence="7">Belongs to the transglycosylase MltG family.</text>
</comment>
<reference evidence="8 9" key="1">
    <citation type="submission" date="2011-11" db="EMBL/GenBank/DDBJ databases">
        <title>The Noncontiguous Finished genome of Jonquetella anthropi DSM 22815.</title>
        <authorList>
            <consortium name="US DOE Joint Genome Institute (JGI-PGF)"/>
            <person name="Lucas S."/>
            <person name="Copeland A."/>
            <person name="Lapidus A."/>
            <person name="Glavina del Rio T."/>
            <person name="Dalin E."/>
            <person name="Tice H."/>
            <person name="Bruce D."/>
            <person name="Goodwin L."/>
            <person name="Pitluck S."/>
            <person name="Peters L."/>
            <person name="Mikhailova N."/>
            <person name="Held B."/>
            <person name="Kyrpides N."/>
            <person name="Mavromatis K."/>
            <person name="Ivanova N."/>
            <person name="Markowitz V."/>
            <person name="Cheng J.-F."/>
            <person name="Hugenholtz P."/>
            <person name="Woyke T."/>
            <person name="Wu D."/>
            <person name="Gronow S."/>
            <person name="Wellnitz S."/>
            <person name="Brambilla E."/>
            <person name="Klenk H.-P."/>
            <person name="Eisen J.A."/>
        </authorList>
    </citation>
    <scope>NUCLEOTIDE SEQUENCE [LARGE SCALE GENOMIC DNA]</scope>
    <source>
        <strain evidence="8 9">DSM 22815</strain>
    </source>
</reference>
<dbReference type="GO" id="GO:0005886">
    <property type="term" value="C:plasma membrane"/>
    <property type="evidence" value="ECO:0007669"/>
    <property type="project" value="UniProtKB-UniRule"/>
</dbReference>
<dbReference type="HAMAP" id="MF_02065">
    <property type="entry name" value="MltG"/>
    <property type="match status" value="1"/>
</dbReference>
<sequence length="352" mass="38428">MKYPVLAAVLLLVSVVLLLFKKSRAAGFVCLAAGVGLGALKVRLSQWEDFLVRPFSSSAEPVTVTFEVGGSVKDFASFLATRNVVADAGNLCYFLSLFGADRRLAAGGYSLPPGASWQVARQLADAQAVFQQATIVPGAFPATPLGDEWSAEDQANALKDDSLYPEGLRAFLPTEPTARAAFLLPETYSLSARDPRELVKAASAAWWSRFGQFVTSADQAKRTAIIASLLQREAQVDAEYPKVAGVVENRLKKNMFLQIDASVVYAWALKGQKLTRVLYRHLDVDSPYNTYKHKGLPPGPICVPSSAAWAGAFEPEKNDFLYYVADGKGTHTFSKTEKEHLEAVQRYRALQK</sequence>
<dbReference type="Gene3D" id="3.30.160.60">
    <property type="entry name" value="Classic Zinc Finger"/>
    <property type="match status" value="1"/>
</dbReference>
<evidence type="ECO:0000256" key="1">
    <source>
        <dbReference type="ARBA" id="ARBA00022475"/>
    </source>
</evidence>
<keyword evidence="1 7" id="KW-1003">Cell membrane</keyword>
<dbReference type="PANTHER" id="PTHR30518:SF2">
    <property type="entry name" value="ENDOLYTIC MUREIN TRANSGLYCOSYLASE"/>
    <property type="match status" value="1"/>
</dbReference>
<name>H0UK84_9BACT</name>
<keyword evidence="6 7" id="KW-0961">Cell wall biogenesis/degradation</keyword>
<evidence type="ECO:0000256" key="6">
    <source>
        <dbReference type="ARBA" id="ARBA00023316"/>
    </source>
</evidence>
<comment type="catalytic activity">
    <reaction evidence="7">
        <text>a peptidoglycan chain = a peptidoglycan chain with N-acetyl-1,6-anhydromuramyl-[peptide] at the reducing end + a peptidoglycan chain with N-acetylglucosamine at the non-reducing end.</text>
        <dbReference type="EC" id="4.2.2.29"/>
    </reaction>
</comment>
<dbReference type="GO" id="GO:0071555">
    <property type="term" value="P:cell wall organization"/>
    <property type="evidence" value="ECO:0007669"/>
    <property type="project" value="UniProtKB-KW"/>
</dbReference>
<comment type="function">
    <text evidence="7">Functions as a peptidoglycan terminase that cleaves nascent peptidoglycan strands endolytically to terminate their elongation.</text>
</comment>
<evidence type="ECO:0000256" key="4">
    <source>
        <dbReference type="ARBA" id="ARBA00023136"/>
    </source>
</evidence>
<dbReference type="RefSeq" id="WP_008520997.1">
    <property type="nucleotide sequence ID" value="NZ_CM001376.1"/>
</dbReference>
<organism evidence="8 9">
    <name type="scientific">Jonquetella anthropi DSM 22815</name>
    <dbReference type="NCBI Taxonomy" id="885272"/>
    <lineage>
        <taxon>Bacteria</taxon>
        <taxon>Thermotogati</taxon>
        <taxon>Synergistota</taxon>
        <taxon>Synergistia</taxon>
        <taxon>Synergistales</taxon>
        <taxon>Dethiosulfovibrionaceae</taxon>
        <taxon>Jonquetella</taxon>
    </lineage>
</organism>
<evidence type="ECO:0000256" key="5">
    <source>
        <dbReference type="ARBA" id="ARBA00023239"/>
    </source>
</evidence>